<keyword evidence="9" id="KW-1185">Reference proteome</keyword>
<feature type="domain" description="EGF-like" evidence="6">
    <location>
        <begin position="33"/>
        <end position="70"/>
    </location>
</feature>
<dbReference type="EMBL" id="AMQN01008550">
    <property type="status" value="NOT_ANNOTATED_CDS"/>
    <property type="molecule type" value="Genomic_DNA"/>
</dbReference>
<keyword evidence="2 3" id="KW-1015">Disulfide bond</keyword>
<evidence type="ECO:0000256" key="1">
    <source>
        <dbReference type="ARBA" id="ARBA00022536"/>
    </source>
</evidence>
<dbReference type="AlphaFoldDB" id="R7UAN3"/>
<keyword evidence="1 3" id="KW-0245">EGF-like domain</keyword>
<comment type="caution">
    <text evidence="3">Lacks conserved residue(s) required for the propagation of feature annotation.</text>
</comment>
<dbReference type="FunFam" id="2.10.25.10:FF:000118">
    <property type="entry name" value="protein delta homolog 2"/>
    <property type="match status" value="1"/>
</dbReference>
<organism evidence="7">
    <name type="scientific">Capitella teleta</name>
    <name type="common">Polychaete worm</name>
    <dbReference type="NCBI Taxonomy" id="283909"/>
    <lineage>
        <taxon>Eukaryota</taxon>
        <taxon>Metazoa</taxon>
        <taxon>Spiralia</taxon>
        <taxon>Lophotrochozoa</taxon>
        <taxon>Annelida</taxon>
        <taxon>Polychaeta</taxon>
        <taxon>Sedentaria</taxon>
        <taxon>Scolecida</taxon>
        <taxon>Capitellidae</taxon>
        <taxon>Capitella</taxon>
    </lineage>
</organism>
<dbReference type="CDD" id="cd00054">
    <property type="entry name" value="EGF_CA"/>
    <property type="match status" value="1"/>
</dbReference>
<dbReference type="OrthoDB" id="6251154at2759"/>
<evidence type="ECO:0000256" key="5">
    <source>
        <dbReference type="SAM" id="SignalP"/>
    </source>
</evidence>
<proteinExistence type="predicted"/>
<evidence type="ECO:0000256" key="2">
    <source>
        <dbReference type="ARBA" id="ARBA00023157"/>
    </source>
</evidence>
<dbReference type="HOGENOM" id="CLU_2017368_0_0_1"/>
<dbReference type="PROSITE" id="PS00022">
    <property type="entry name" value="EGF_1"/>
    <property type="match status" value="1"/>
</dbReference>
<dbReference type="SUPFAM" id="SSF57196">
    <property type="entry name" value="EGF/Laminin"/>
    <property type="match status" value="1"/>
</dbReference>
<evidence type="ECO:0000256" key="4">
    <source>
        <dbReference type="SAM" id="MobiDB-lite"/>
    </source>
</evidence>
<accession>R7UAN3</accession>
<reference evidence="7 9" key="2">
    <citation type="journal article" date="2013" name="Nature">
        <title>Insights into bilaterian evolution from three spiralian genomes.</title>
        <authorList>
            <person name="Simakov O."/>
            <person name="Marletaz F."/>
            <person name="Cho S.J."/>
            <person name="Edsinger-Gonzales E."/>
            <person name="Havlak P."/>
            <person name="Hellsten U."/>
            <person name="Kuo D.H."/>
            <person name="Larsson T."/>
            <person name="Lv J."/>
            <person name="Arendt D."/>
            <person name="Savage R."/>
            <person name="Osoegawa K."/>
            <person name="de Jong P."/>
            <person name="Grimwood J."/>
            <person name="Chapman J.A."/>
            <person name="Shapiro H."/>
            <person name="Aerts A."/>
            <person name="Otillar R.P."/>
            <person name="Terry A.Y."/>
            <person name="Boore J.L."/>
            <person name="Grigoriev I.V."/>
            <person name="Lindberg D.R."/>
            <person name="Seaver E.C."/>
            <person name="Weisblat D.A."/>
            <person name="Putnam N.H."/>
            <person name="Rokhsar D.S."/>
        </authorList>
    </citation>
    <scope>NUCLEOTIDE SEQUENCE</scope>
    <source>
        <strain evidence="7 9">I ESC-2004</strain>
    </source>
</reference>
<evidence type="ECO:0000313" key="9">
    <source>
        <dbReference type="Proteomes" id="UP000014760"/>
    </source>
</evidence>
<protein>
    <recommendedName>
        <fullName evidence="6">EGF-like domain-containing protein</fullName>
    </recommendedName>
</protein>
<reference evidence="9" key="1">
    <citation type="submission" date="2012-12" db="EMBL/GenBank/DDBJ databases">
        <authorList>
            <person name="Hellsten U."/>
            <person name="Grimwood J."/>
            <person name="Chapman J.A."/>
            <person name="Shapiro H."/>
            <person name="Aerts A."/>
            <person name="Otillar R.P."/>
            <person name="Terry A.Y."/>
            <person name="Boore J.L."/>
            <person name="Simakov O."/>
            <person name="Marletaz F."/>
            <person name="Cho S.-J."/>
            <person name="Edsinger-Gonzales E."/>
            <person name="Havlak P."/>
            <person name="Kuo D.-H."/>
            <person name="Larsson T."/>
            <person name="Lv J."/>
            <person name="Arendt D."/>
            <person name="Savage R."/>
            <person name="Osoegawa K."/>
            <person name="de Jong P."/>
            <person name="Lindberg D.R."/>
            <person name="Seaver E.C."/>
            <person name="Weisblat D.A."/>
            <person name="Putnam N.H."/>
            <person name="Grigoriev I.V."/>
            <person name="Rokhsar D.S."/>
        </authorList>
    </citation>
    <scope>NUCLEOTIDE SEQUENCE</scope>
    <source>
        <strain evidence="9">I ESC-2004</strain>
    </source>
</reference>
<feature type="chain" id="PRO_5008787821" description="EGF-like domain-containing protein" evidence="5">
    <location>
        <begin position="22"/>
        <end position="123"/>
    </location>
</feature>
<evidence type="ECO:0000313" key="8">
    <source>
        <dbReference type="EnsemblMetazoa" id="CapteP195582"/>
    </source>
</evidence>
<feature type="disulfide bond" evidence="3">
    <location>
        <begin position="60"/>
        <end position="69"/>
    </location>
</feature>
<dbReference type="EMBL" id="KB303412">
    <property type="protein sequence ID" value="ELU03191.1"/>
    <property type="molecule type" value="Genomic_DNA"/>
</dbReference>
<keyword evidence="5" id="KW-0732">Signal</keyword>
<name>R7UAN3_CAPTE</name>
<dbReference type="Pfam" id="PF00008">
    <property type="entry name" value="EGF"/>
    <property type="match status" value="1"/>
</dbReference>
<dbReference type="InterPro" id="IPR000742">
    <property type="entry name" value="EGF"/>
</dbReference>
<evidence type="ECO:0000256" key="3">
    <source>
        <dbReference type="PROSITE-ProRule" id="PRU00076"/>
    </source>
</evidence>
<gene>
    <name evidence="7" type="ORF">CAPTEDRAFT_195582</name>
</gene>
<feature type="signal peptide" evidence="5">
    <location>
        <begin position="1"/>
        <end position="21"/>
    </location>
</feature>
<dbReference type="Proteomes" id="UP000014760">
    <property type="component" value="Unassembled WGS sequence"/>
</dbReference>
<sequence length="123" mass="13782">MNRPLLLILIVAFLLATAIEGKKKKNHHHQKHNKNMCKTADYCKNGGTCVKKGKHENCLCKEGFSGSKCENELEKQPSPRMNASVSLEGHELPNLDTLINVDVEPEEKTTPQPQGKNKKKRHG</sequence>
<feature type="region of interest" description="Disordered" evidence="4">
    <location>
        <begin position="70"/>
        <end position="123"/>
    </location>
</feature>
<dbReference type="EnsemblMetazoa" id="CapteT195582">
    <property type="protein sequence ID" value="CapteP195582"/>
    <property type="gene ID" value="CapteG195582"/>
</dbReference>
<dbReference type="PROSITE" id="PS50026">
    <property type="entry name" value="EGF_3"/>
    <property type="match status" value="1"/>
</dbReference>
<dbReference type="Gene3D" id="2.10.25.10">
    <property type="entry name" value="Laminin"/>
    <property type="match status" value="1"/>
</dbReference>
<dbReference type="PROSITE" id="PS01186">
    <property type="entry name" value="EGF_2"/>
    <property type="match status" value="1"/>
</dbReference>
<evidence type="ECO:0000313" key="7">
    <source>
        <dbReference type="EMBL" id="ELU03191.1"/>
    </source>
</evidence>
<reference evidence="8" key="3">
    <citation type="submission" date="2015-06" db="UniProtKB">
        <authorList>
            <consortium name="EnsemblMetazoa"/>
        </authorList>
    </citation>
    <scope>IDENTIFICATION</scope>
</reference>
<evidence type="ECO:0000259" key="6">
    <source>
        <dbReference type="PROSITE" id="PS50026"/>
    </source>
</evidence>